<evidence type="ECO:0000256" key="1">
    <source>
        <dbReference type="SAM" id="SignalP"/>
    </source>
</evidence>
<proteinExistence type="predicted"/>
<organism evidence="2 4">
    <name type="scientific">Mycena citricolor</name>
    <dbReference type="NCBI Taxonomy" id="2018698"/>
    <lineage>
        <taxon>Eukaryota</taxon>
        <taxon>Fungi</taxon>
        <taxon>Dikarya</taxon>
        <taxon>Basidiomycota</taxon>
        <taxon>Agaricomycotina</taxon>
        <taxon>Agaricomycetes</taxon>
        <taxon>Agaricomycetidae</taxon>
        <taxon>Agaricales</taxon>
        <taxon>Marasmiineae</taxon>
        <taxon>Mycenaceae</taxon>
        <taxon>Mycena</taxon>
    </lineage>
</organism>
<keyword evidence="4" id="KW-1185">Reference proteome</keyword>
<reference evidence="2" key="1">
    <citation type="submission" date="2023-11" db="EMBL/GenBank/DDBJ databases">
        <authorList>
            <person name="De Vega J J."/>
            <person name="De Vega J J."/>
        </authorList>
    </citation>
    <scope>NUCLEOTIDE SEQUENCE</scope>
</reference>
<evidence type="ECO:0000313" key="4">
    <source>
        <dbReference type="Proteomes" id="UP001295794"/>
    </source>
</evidence>
<keyword evidence="1" id="KW-0732">Signal</keyword>
<evidence type="ECO:0000313" key="2">
    <source>
        <dbReference type="EMBL" id="CAK5283494.1"/>
    </source>
</evidence>
<name>A0AAD2K7I3_9AGAR</name>
<accession>A0AAD2K7I3</accession>
<evidence type="ECO:0000313" key="3">
    <source>
        <dbReference type="EMBL" id="CAK5283511.1"/>
    </source>
</evidence>
<dbReference type="EMBL" id="CAVNYO010000467">
    <property type="protein sequence ID" value="CAK5283511.1"/>
    <property type="molecule type" value="Genomic_DNA"/>
</dbReference>
<protein>
    <recommendedName>
        <fullName evidence="5">Secreted protein</fullName>
    </recommendedName>
</protein>
<dbReference type="AlphaFoldDB" id="A0AAD2K7I3"/>
<gene>
    <name evidence="2" type="ORF">MYCIT1_LOCUS36051</name>
    <name evidence="3" type="ORF">MYCIT1_LOCUS36082</name>
</gene>
<feature type="signal peptide" evidence="1">
    <location>
        <begin position="1"/>
        <end position="24"/>
    </location>
</feature>
<comment type="caution">
    <text evidence="2">The sequence shown here is derived from an EMBL/GenBank/DDBJ whole genome shotgun (WGS) entry which is preliminary data.</text>
</comment>
<evidence type="ECO:0008006" key="5">
    <source>
        <dbReference type="Google" id="ProtNLM"/>
    </source>
</evidence>
<dbReference type="EMBL" id="CAVNYO010000466">
    <property type="protein sequence ID" value="CAK5283494.1"/>
    <property type="molecule type" value="Genomic_DNA"/>
</dbReference>
<sequence>MQLSHHHTLLMIAVLCSLSALDIAALVEELLADRLSQASRVFGAPIETAISTAHVDPVPTASAGEVRSVTLDGCRLYYCI</sequence>
<dbReference type="Proteomes" id="UP001295794">
    <property type="component" value="Unassembled WGS sequence"/>
</dbReference>
<feature type="chain" id="PRO_5042440847" description="Secreted protein" evidence="1">
    <location>
        <begin position="25"/>
        <end position="80"/>
    </location>
</feature>